<feature type="transmembrane region" description="Helical" evidence="1">
    <location>
        <begin position="104"/>
        <end position="126"/>
    </location>
</feature>
<feature type="transmembrane region" description="Helical" evidence="1">
    <location>
        <begin position="132"/>
        <end position="149"/>
    </location>
</feature>
<evidence type="ECO:0008006" key="4">
    <source>
        <dbReference type="Google" id="ProtNLM"/>
    </source>
</evidence>
<keyword evidence="1" id="KW-0472">Membrane</keyword>
<dbReference type="RefSeq" id="WP_013326947.1">
    <property type="nucleotide sequence ID" value="NC_014506.1"/>
</dbReference>
<keyword evidence="1" id="KW-0812">Transmembrane</keyword>
<keyword evidence="3" id="KW-1185">Reference proteome</keyword>
<evidence type="ECO:0000313" key="3">
    <source>
        <dbReference type="Proteomes" id="UP000007803"/>
    </source>
</evidence>
<dbReference type="AlphaFoldDB" id="E0USM8"/>
<keyword evidence="1" id="KW-1133">Transmembrane helix</keyword>
<feature type="transmembrane region" description="Helical" evidence="1">
    <location>
        <begin position="12"/>
        <end position="33"/>
    </location>
</feature>
<proteinExistence type="predicted"/>
<dbReference type="HOGENOM" id="CLU_145270_0_0_7"/>
<name>E0USM8_SULAO</name>
<feature type="transmembrane region" description="Helical" evidence="1">
    <location>
        <begin position="53"/>
        <end position="83"/>
    </location>
</feature>
<evidence type="ECO:0000313" key="2">
    <source>
        <dbReference type="EMBL" id="ADN09191.1"/>
    </source>
</evidence>
<protein>
    <recommendedName>
        <fullName evidence="4">Rod shape-determining protein MreD</fullName>
    </recommendedName>
</protein>
<dbReference type="eggNOG" id="ENOG50319J3">
    <property type="taxonomic scope" value="Bacteria"/>
</dbReference>
<dbReference type="STRING" id="563040.Saut_1143"/>
<reference evidence="3" key="1">
    <citation type="journal article" date="2010" name="Stand. Genomic Sci.">
        <title>Complete genome sequence of Sulfurimonas autotrophica type strain (OK10).</title>
        <authorList>
            <person name="Sikorski J."/>
            <person name="Munk C."/>
            <person name="Lapidus A."/>
            <person name="Djao O."/>
            <person name="Lucas S."/>
            <person name="Glavina Del Rio T."/>
            <person name="Nolan M."/>
            <person name="Tice H."/>
            <person name="Han C."/>
            <person name="Cheng J."/>
            <person name="Tapia R."/>
            <person name="Goodwin L."/>
            <person name="Pitluck S."/>
            <person name="Liolios K."/>
            <person name="Ivanova N."/>
            <person name="Mavromatis K."/>
            <person name="Mikhailova N."/>
            <person name="Pati A."/>
            <person name="Sims D."/>
            <person name="Meincke L."/>
            <person name="Brettin T."/>
            <person name="Detter J."/>
            <person name="Chen A."/>
            <person name="Palaniappan K."/>
            <person name="Land M."/>
            <person name="Hauser L."/>
            <person name="Chang Y."/>
            <person name="Jeffries C."/>
            <person name="Rohde M."/>
            <person name="Lang E."/>
            <person name="Spring S."/>
            <person name="Goker M."/>
            <person name="Woyke T."/>
            <person name="Bristow J."/>
            <person name="Eisen J."/>
            <person name="Markowitz V."/>
            <person name="Hugenholtz P."/>
            <person name="Kyrpides N."/>
            <person name="Klenk H."/>
        </authorList>
    </citation>
    <scope>NUCLEOTIDE SEQUENCE [LARGE SCALE GENOMIC DNA]</scope>
    <source>
        <strain evidence="3">ATCC BAA-671 / DSM 16294 / JCM 11897 / OK10</strain>
    </source>
</reference>
<evidence type="ECO:0000256" key="1">
    <source>
        <dbReference type="SAM" id="Phobius"/>
    </source>
</evidence>
<sequence>MQRSISHQKPIIPFLYIILFVLYDSLGSIYPFLPPLLAVLYVLFSRALDNNDTVSIFLIVLCLVVFEANYGYILLSSVVYFYIVYKFIMPKIIQNSSCATCIRAVTVILIYLGFFLFLTLLSNIFLLPQPSINYYIIYYIVIEFFLVSLL</sequence>
<dbReference type="EMBL" id="CP002205">
    <property type="protein sequence ID" value="ADN09191.1"/>
    <property type="molecule type" value="Genomic_DNA"/>
</dbReference>
<organism evidence="2 3">
    <name type="scientific">Sulfurimonas autotrophica (strain ATCC BAA-671 / DSM 16294 / JCM 11897 / OK10)</name>
    <dbReference type="NCBI Taxonomy" id="563040"/>
    <lineage>
        <taxon>Bacteria</taxon>
        <taxon>Pseudomonadati</taxon>
        <taxon>Campylobacterota</taxon>
        <taxon>Epsilonproteobacteria</taxon>
        <taxon>Campylobacterales</taxon>
        <taxon>Sulfurimonadaceae</taxon>
        <taxon>Sulfurimonas</taxon>
    </lineage>
</organism>
<accession>E0USM8</accession>
<gene>
    <name evidence="2" type="ordered locus">Saut_1143</name>
</gene>
<dbReference type="Proteomes" id="UP000007803">
    <property type="component" value="Chromosome"/>
</dbReference>
<dbReference type="KEGG" id="sua:Saut_1143"/>